<name>A0ACB5RHK8_9CLOT</name>
<dbReference type="Proteomes" id="UP001058074">
    <property type="component" value="Unassembled WGS sequence"/>
</dbReference>
<gene>
    <name evidence="1" type="ORF">rsdtw13_38490</name>
</gene>
<evidence type="ECO:0000313" key="1">
    <source>
        <dbReference type="EMBL" id="GKX68591.1"/>
    </source>
</evidence>
<evidence type="ECO:0000313" key="2">
    <source>
        <dbReference type="Proteomes" id="UP001058074"/>
    </source>
</evidence>
<reference evidence="1" key="1">
    <citation type="journal article" date="2025" name="Int. J. Syst. Evol. Microbiol.">
        <title>Inconstantimicrobium mannanitabidum sp. nov., a novel member of the family Clostridiaceae isolated from anoxic soil under the treatment of reductive soil disinfestation.</title>
        <authorList>
            <person name="Ueki A."/>
            <person name="Tonouchi A."/>
            <person name="Honma S."/>
            <person name="Kaku N."/>
            <person name="Ueki K."/>
        </authorList>
    </citation>
    <scope>NUCLEOTIDE SEQUENCE</scope>
    <source>
        <strain evidence="1">TW13</strain>
    </source>
</reference>
<organism evidence="1 2">
    <name type="scientific">Inconstantimicrobium mannanitabidum</name>
    <dbReference type="NCBI Taxonomy" id="1604901"/>
    <lineage>
        <taxon>Bacteria</taxon>
        <taxon>Bacillati</taxon>
        <taxon>Bacillota</taxon>
        <taxon>Clostridia</taxon>
        <taxon>Eubacteriales</taxon>
        <taxon>Clostridiaceae</taxon>
        <taxon>Inconstantimicrobium</taxon>
    </lineage>
</organism>
<sequence length="420" mass="49547">MRDIHCLEDYYELFRMKWWNSSSNFKQCLDRVTPAEKKKRQKKLNGMLNKLFKHLDSVPVNDEDIDKWKQKGRRIIGQAIKKDDYFNIGDVDNRLRDNFIESTKTFIKTAREFDKNLSIADIGQAMRNVWIINMIQSLLGEEIKFTRAIYGYSMLYPYTDNYLDSPEVSIEDKKEFNERFYKRLRGENIEPVNPNEEKVYKLVEDIESIFGRKRYPKVYESLYTIHEGQIKSLTQQDKVTIPYERDILGISIEKGGASVLVDGYLVNGELTSKNIEFCVGYGFLLQVADDLQDVKEDFKNNHITIMSQLAGKYNLDPLANKLINFTIGLLEEYEADEGRDISNLKNLIKNNCVFLILFSMILSKEYFSEEYIRIQEEFLPFSMEYIENLKFNLGNKFKEIKEKNNWTDERLMDVLDKVIE</sequence>
<comment type="caution">
    <text evidence="1">The sequence shown here is derived from an EMBL/GenBank/DDBJ whole genome shotgun (WGS) entry which is preliminary data.</text>
</comment>
<proteinExistence type="predicted"/>
<protein>
    <submittedName>
        <fullName evidence="1">Uncharacterized protein</fullName>
    </submittedName>
</protein>
<dbReference type="EMBL" id="BROD01000001">
    <property type="protein sequence ID" value="GKX68591.1"/>
    <property type="molecule type" value="Genomic_DNA"/>
</dbReference>
<accession>A0ACB5RHK8</accession>
<keyword evidence="2" id="KW-1185">Reference proteome</keyword>